<name>A0A7J9E238_9ROSI</name>
<evidence type="ECO:0000313" key="1">
    <source>
        <dbReference type="EMBL" id="MBA0767067.1"/>
    </source>
</evidence>
<gene>
    <name evidence="1" type="ORF">Gotri_016029</name>
</gene>
<organism evidence="1 2">
    <name type="scientific">Gossypium trilobum</name>
    <dbReference type="NCBI Taxonomy" id="34281"/>
    <lineage>
        <taxon>Eukaryota</taxon>
        <taxon>Viridiplantae</taxon>
        <taxon>Streptophyta</taxon>
        <taxon>Embryophyta</taxon>
        <taxon>Tracheophyta</taxon>
        <taxon>Spermatophyta</taxon>
        <taxon>Magnoliopsida</taxon>
        <taxon>eudicotyledons</taxon>
        <taxon>Gunneridae</taxon>
        <taxon>Pentapetalae</taxon>
        <taxon>rosids</taxon>
        <taxon>malvids</taxon>
        <taxon>Malvales</taxon>
        <taxon>Malvaceae</taxon>
        <taxon>Malvoideae</taxon>
        <taxon>Gossypium</taxon>
    </lineage>
</organism>
<evidence type="ECO:0000313" key="2">
    <source>
        <dbReference type="Proteomes" id="UP000593568"/>
    </source>
</evidence>
<comment type="caution">
    <text evidence="1">The sequence shown here is derived from an EMBL/GenBank/DDBJ whole genome shotgun (WGS) entry which is preliminary data.</text>
</comment>
<dbReference type="Proteomes" id="UP000593568">
    <property type="component" value="Unassembled WGS sequence"/>
</dbReference>
<dbReference type="EMBL" id="JABEZW010000006">
    <property type="protein sequence ID" value="MBA0767067.1"/>
    <property type="molecule type" value="Genomic_DNA"/>
</dbReference>
<sequence>MVNLDRSWNLDLFRVWVIEDVINRITSIPPPHPDSGSDKVIWARSVSRVFLIRNVLDGKLVTTTLVPYVDMTLRIWRMFFEIVLS</sequence>
<keyword evidence="2" id="KW-1185">Reference proteome</keyword>
<reference evidence="1 2" key="1">
    <citation type="journal article" date="2019" name="Genome Biol. Evol.">
        <title>Insights into the evolution of the New World diploid cottons (Gossypium, subgenus Houzingenia) based on genome sequencing.</title>
        <authorList>
            <person name="Grover C.E."/>
            <person name="Arick M.A. 2nd"/>
            <person name="Thrash A."/>
            <person name="Conover J.L."/>
            <person name="Sanders W.S."/>
            <person name="Peterson D.G."/>
            <person name="Frelichowski J.E."/>
            <person name="Scheffler J.A."/>
            <person name="Scheffler B.E."/>
            <person name="Wendel J.F."/>
        </authorList>
    </citation>
    <scope>NUCLEOTIDE SEQUENCE [LARGE SCALE GENOMIC DNA]</scope>
    <source>
        <strain evidence="1">8</strain>
        <tissue evidence="1">Leaf</tissue>
    </source>
</reference>
<protein>
    <submittedName>
        <fullName evidence="1">Uncharacterized protein</fullName>
    </submittedName>
</protein>
<dbReference type="AlphaFoldDB" id="A0A7J9E238"/>
<proteinExistence type="predicted"/>
<accession>A0A7J9E238</accession>